<feature type="region of interest" description="Disordered" evidence="6">
    <location>
        <begin position="367"/>
        <end position="420"/>
    </location>
</feature>
<feature type="compositionally biased region" description="Acidic residues" evidence="6">
    <location>
        <begin position="532"/>
        <end position="545"/>
    </location>
</feature>
<accession>A0A6G1I1M5</accession>
<proteinExistence type="inferred from homology"/>
<feature type="compositionally biased region" description="Basic and acidic residues" evidence="6">
    <location>
        <begin position="215"/>
        <end position="230"/>
    </location>
</feature>
<comment type="subcellular location">
    <subcellularLocation>
        <location evidence="2">Peroxisome membrane</location>
        <topology evidence="2">Peripheral membrane protein</topology>
    </subcellularLocation>
</comment>
<keyword evidence="8" id="KW-1185">Reference proteome</keyword>
<protein>
    <recommendedName>
        <fullName evidence="4">Inheritance of peroxisomes protein 1</fullName>
    </recommendedName>
</protein>
<comment type="function">
    <text evidence="1">Required for peroxisome inheritance.</text>
</comment>
<reference evidence="7" key="1">
    <citation type="journal article" date="2020" name="Stud. Mycol.">
        <title>101 Dothideomycetes genomes: a test case for predicting lifestyles and emergence of pathogens.</title>
        <authorList>
            <person name="Haridas S."/>
            <person name="Albert R."/>
            <person name="Binder M."/>
            <person name="Bloem J."/>
            <person name="Labutti K."/>
            <person name="Salamov A."/>
            <person name="Andreopoulos B."/>
            <person name="Baker S."/>
            <person name="Barry K."/>
            <person name="Bills G."/>
            <person name="Bluhm B."/>
            <person name="Cannon C."/>
            <person name="Castanera R."/>
            <person name="Culley D."/>
            <person name="Daum C."/>
            <person name="Ezra D."/>
            <person name="Gonzalez J."/>
            <person name="Henrissat B."/>
            <person name="Kuo A."/>
            <person name="Liang C."/>
            <person name="Lipzen A."/>
            <person name="Lutzoni F."/>
            <person name="Magnuson J."/>
            <person name="Mondo S."/>
            <person name="Nolan M."/>
            <person name="Ohm R."/>
            <person name="Pangilinan J."/>
            <person name="Park H.-J."/>
            <person name="Ramirez L."/>
            <person name="Alfaro M."/>
            <person name="Sun H."/>
            <person name="Tritt A."/>
            <person name="Yoshinaga Y."/>
            <person name="Zwiers L.-H."/>
            <person name="Turgeon B."/>
            <person name="Goodwin S."/>
            <person name="Spatafora J."/>
            <person name="Crous P."/>
            <person name="Grigoriev I."/>
        </authorList>
    </citation>
    <scope>NUCLEOTIDE SEQUENCE</scope>
    <source>
        <strain evidence="7">CBS 262.69</strain>
    </source>
</reference>
<sequence length="556" mass="60804">MADQHQASAEQSTCDVGSRFLHPGTRRVHTLPTKLIAPASEQASSAAGSVETLFASSVAKVVSFSVPAAARRPASAGAGDVDGTLPWAYPTERTLASGPLRVYRVPSSGVSFLNSGPLLHPILPRSQCWCVDEDAKFVLRVREGSFYRIELPVGGPEHGERVEDFKNVLSIILQYEKTPSPFRRGFVTPTAPPPQTLVRQSTKPQQRAKRWKLNRVWEPEEAEQRRLAREESDEDSTPTTAYHETPGEGSVADDEETNSASEAGDPPQRVVVSPSGSPQMARLSLRPRLLQLNRSVTMPVRQPIKPLLSMSPTIQEETGEEPDTLSLVSSRDSFHSFDDATNNEDQAFHSAVHTPGNDIVEQFAAVRRRGHRRDGSDATIIRTPRPGHSPRPHRLPDDTHSGSDPSTPTLISDSDGDSVPDLALDVFTPPPSESLRLRRLPTGNRQNSFERSAAATNSLAIFAPKAPPSRQKQLGAALVQKTYSLLIGPPAHLVAMMLQIAARIVRGVPDVYGFARAAGTNRRRRIPCEWESSADEDAWDEEDDFGIPLHKASSKE</sequence>
<evidence type="ECO:0000313" key="8">
    <source>
        <dbReference type="Proteomes" id="UP000799640"/>
    </source>
</evidence>
<feature type="region of interest" description="Disordered" evidence="6">
    <location>
        <begin position="1"/>
        <end position="21"/>
    </location>
</feature>
<dbReference type="GO" id="GO:0045033">
    <property type="term" value="P:peroxisome inheritance"/>
    <property type="evidence" value="ECO:0007669"/>
    <property type="project" value="InterPro"/>
</dbReference>
<dbReference type="AlphaFoldDB" id="A0A6G1I1M5"/>
<comment type="similarity">
    <text evidence="3">Belongs to the INP1 family.</text>
</comment>
<evidence type="ECO:0000313" key="7">
    <source>
        <dbReference type="EMBL" id="KAF2402198.1"/>
    </source>
</evidence>
<evidence type="ECO:0000256" key="2">
    <source>
        <dbReference type="ARBA" id="ARBA00004421"/>
    </source>
</evidence>
<dbReference type="OrthoDB" id="4097008at2759"/>
<feature type="compositionally biased region" description="Polar residues" evidence="6">
    <location>
        <begin position="402"/>
        <end position="412"/>
    </location>
</feature>
<keyword evidence="5" id="KW-0472">Membrane</keyword>
<organism evidence="7 8">
    <name type="scientific">Trichodelitschia bisporula</name>
    <dbReference type="NCBI Taxonomy" id="703511"/>
    <lineage>
        <taxon>Eukaryota</taxon>
        <taxon>Fungi</taxon>
        <taxon>Dikarya</taxon>
        <taxon>Ascomycota</taxon>
        <taxon>Pezizomycotina</taxon>
        <taxon>Dothideomycetes</taxon>
        <taxon>Dothideomycetes incertae sedis</taxon>
        <taxon>Phaeotrichales</taxon>
        <taxon>Phaeotrichaceae</taxon>
        <taxon>Trichodelitschia</taxon>
    </lineage>
</organism>
<feature type="region of interest" description="Disordered" evidence="6">
    <location>
        <begin position="531"/>
        <end position="556"/>
    </location>
</feature>
<evidence type="ECO:0000256" key="1">
    <source>
        <dbReference type="ARBA" id="ARBA00003594"/>
    </source>
</evidence>
<dbReference type="Pfam" id="PF12634">
    <property type="entry name" value="Inp1"/>
    <property type="match status" value="1"/>
</dbReference>
<evidence type="ECO:0000256" key="4">
    <source>
        <dbReference type="ARBA" id="ARBA00021397"/>
    </source>
</evidence>
<dbReference type="EMBL" id="ML996691">
    <property type="protein sequence ID" value="KAF2402198.1"/>
    <property type="molecule type" value="Genomic_DNA"/>
</dbReference>
<evidence type="ECO:0000256" key="3">
    <source>
        <dbReference type="ARBA" id="ARBA00010707"/>
    </source>
</evidence>
<name>A0A6G1I1M5_9PEZI</name>
<evidence type="ECO:0000256" key="6">
    <source>
        <dbReference type="SAM" id="MobiDB-lite"/>
    </source>
</evidence>
<evidence type="ECO:0000256" key="5">
    <source>
        <dbReference type="ARBA" id="ARBA00023136"/>
    </source>
</evidence>
<feature type="region of interest" description="Disordered" evidence="6">
    <location>
        <begin position="182"/>
        <end position="280"/>
    </location>
</feature>
<dbReference type="GO" id="GO:0005780">
    <property type="term" value="C:extrinsic component of intraperoxisomal membrane"/>
    <property type="evidence" value="ECO:0007669"/>
    <property type="project" value="InterPro"/>
</dbReference>
<dbReference type="Proteomes" id="UP000799640">
    <property type="component" value="Unassembled WGS sequence"/>
</dbReference>
<feature type="compositionally biased region" description="Polar residues" evidence="6">
    <location>
        <begin position="1"/>
        <end position="15"/>
    </location>
</feature>
<gene>
    <name evidence="7" type="ORF">EJ06DRAFT_554876</name>
</gene>
<dbReference type="InterPro" id="IPR024758">
    <property type="entry name" value="Inp1"/>
</dbReference>